<keyword evidence="7 8" id="KW-0238">DNA-binding</keyword>
<keyword evidence="15" id="KW-1185">Reference proteome</keyword>
<dbReference type="GO" id="GO:0003688">
    <property type="term" value="F:DNA replication origin binding"/>
    <property type="evidence" value="ECO:0007669"/>
    <property type="project" value="UniProtKB-UniRule"/>
</dbReference>
<feature type="domain" description="AAA+ ATPase" evidence="12">
    <location>
        <begin position="142"/>
        <end position="443"/>
    </location>
</feature>
<evidence type="ECO:0000313" key="15">
    <source>
        <dbReference type="Proteomes" id="UP000050544"/>
    </source>
</evidence>
<dbReference type="SMART" id="SM00382">
    <property type="entry name" value="AAA"/>
    <property type="match status" value="1"/>
</dbReference>
<feature type="domain" description="Chromosomal replication initiator DnaA C-terminal" evidence="13">
    <location>
        <begin position="350"/>
        <end position="419"/>
    </location>
</feature>
<dbReference type="RefSeq" id="WP_054520234.1">
    <property type="nucleotide sequence ID" value="NZ_LGKO01000002.1"/>
</dbReference>
<comment type="caution">
    <text evidence="8">Lacks conserved residue(s) required for the propagation of feature annotation.</text>
</comment>
<dbReference type="NCBIfam" id="TIGR00362">
    <property type="entry name" value="DnaA"/>
    <property type="match status" value="1"/>
</dbReference>
<protein>
    <recommendedName>
        <fullName evidence="8 9">Chromosomal replication initiator protein DnaA</fullName>
    </recommendedName>
</protein>
<dbReference type="SMART" id="SM00760">
    <property type="entry name" value="Bac_DnaA_C"/>
    <property type="match status" value="1"/>
</dbReference>
<evidence type="ECO:0000313" key="14">
    <source>
        <dbReference type="EMBL" id="KPL83845.1"/>
    </source>
</evidence>
<keyword evidence="3 8" id="KW-0235">DNA replication</keyword>
<dbReference type="InterPro" id="IPR024633">
    <property type="entry name" value="DnaA_N_dom"/>
</dbReference>
<comment type="caution">
    <text evidence="14">The sequence shown here is derived from an EMBL/GenBank/DDBJ whole genome shotgun (WGS) entry which is preliminary data.</text>
</comment>
<organism evidence="14 15">
    <name type="scientific">Thermanaerothrix daxensis</name>
    <dbReference type="NCBI Taxonomy" id="869279"/>
    <lineage>
        <taxon>Bacteria</taxon>
        <taxon>Bacillati</taxon>
        <taxon>Chloroflexota</taxon>
        <taxon>Anaerolineae</taxon>
        <taxon>Anaerolineales</taxon>
        <taxon>Anaerolineaceae</taxon>
        <taxon>Thermanaerothrix</taxon>
    </lineage>
</organism>
<dbReference type="Gene3D" id="3.40.50.300">
    <property type="entry name" value="P-loop containing nucleotide triphosphate hydrolases"/>
    <property type="match status" value="1"/>
</dbReference>
<comment type="domain">
    <text evidence="8">Domain I is involved in oligomerization and binding regulators, domain II is flexibile and of varying length in different bacteria, domain III forms the AAA+ region, while domain IV binds dsDNA.</text>
</comment>
<comment type="function">
    <text evidence="8 10">Plays an essential role in the initiation and regulation of chromosomal replication. ATP-DnaA binds to the origin of replication (oriC) to initiate formation of the DNA replication initiation complex once per cell cycle. Binds the DnaA box (a 9 base pair repeat at the origin) and separates the double-stranded (ds)DNA. Forms a right-handed helical filament on oriC DNA; dsDNA binds to the exterior of the filament while single-stranded (ss)DNA is stabiized in the filament's interior. The ATP-DnaA-oriC complex binds and stabilizes one strand of the AT-rich DNA unwinding element (DUE), permitting loading of DNA polymerase. After initiation quickly degrades to an ADP-DnaA complex that is not apt for DNA replication. Binds acidic phospholipids.</text>
</comment>
<evidence type="ECO:0000259" key="12">
    <source>
        <dbReference type="SMART" id="SM00382"/>
    </source>
</evidence>
<dbReference type="SUPFAM" id="SSF52540">
    <property type="entry name" value="P-loop containing nucleoside triphosphate hydrolases"/>
    <property type="match status" value="1"/>
</dbReference>
<evidence type="ECO:0000256" key="2">
    <source>
        <dbReference type="ARBA" id="ARBA00022490"/>
    </source>
</evidence>
<evidence type="ECO:0000256" key="1">
    <source>
        <dbReference type="ARBA" id="ARBA00006583"/>
    </source>
</evidence>
<evidence type="ECO:0000256" key="10">
    <source>
        <dbReference type="RuleBase" id="RU000577"/>
    </source>
</evidence>
<dbReference type="Pfam" id="PF11638">
    <property type="entry name" value="DnaA_N"/>
    <property type="match status" value="1"/>
</dbReference>
<dbReference type="FunFam" id="1.10.8.60:FF:000003">
    <property type="entry name" value="Chromosomal replication initiator protein DnaA"/>
    <property type="match status" value="1"/>
</dbReference>
<dbReference type="PANTHER" id="PTHR30050">
    <property type="entry name" value="CHROMOSOMAL REPLICATION INITIATOR PROTEIN DNAA"/>
    <property type="match status" value="1"/>
</dbReference>
<evidence type="ECO:0000256" key="5">
    <source>
        <dbReference type="ARBA" id="ARBA00022840"/>
    </source>
</evidence>
<evidence type="ECO:0000256" key="3">
    <source>
        <dbReference type="ARBA" id="ARBA00022705"/>
    </source>
</evidence>
<feature type="region of interest" description="Domain IV, binds dsDNA" evidence="8">
    <location>
        <begin position="324"/>
        <end position="447"/>
    </location>
</feature>
<comment type="subcellular location">
    <subcellularLocation>
        <location evidence="8">Cytoplasm</location>
    </subcellularLocation>
</comment>
<dbReference type="Gene3D" id="1.10.8.60">
    <property type="match status" value="1"/>
</dbReference>
<dbReference type="Gene3D" id="3.30.300.180">
    <property type="match status" value="1"/>
</dbReference>
<dbReference type="OrthoDB" id="9807019at2"/>
<accession>A0A0P6XM04</accession>
<dbReference type="GO" id="GO:0006270">
    <property type="term" value="P:DNA replication initiation"/>
    <property type="evidence" value="ECO:0007669"/>
    <property type="project" value="UniProtKB-UniRule"/>
</dbReference>
<dbReference type="Pfam" id="PF00308">
    <property type="entry name" value="Bac_DnaA"/>
    <property type="match status" value="1"/>
</dbReference>
<keyword evidence="4 8" id="KW-0547">Nucleotide-binding</keyword>
<gene>
    <name evidence="8" type="primary">dnaA</name>
    <name evidence="14" type="ORF">SE15_00960</name>
</gene>
<keyword evidence="2 8" id="KW-0963">Cytoplasm</keyword>
<feature type="binding site" evidence="8">
    <location>
        <position position="157"/>
    </location>
    <ligand>
        <name>ATP</name>
        <dbReference type="ChEBI" id="CHEBI:30616"/>
    </ligand>
</feature>
<dbReference type="InterPro" id="IPR027417">
    <property type="entry name" value="P-loop_NTPase"/>
</dbReference>
<evidence type="ECO:0000259" key="13">
    <source>
        <dbReference type="SMART" id="SM00760"/>
    </source>
</evidence>
<dbReference type="AlphaFoldDB" id="A0A0P6XM04"/>
<comment type="subunit">
    <text evidence="8">Oligomerizes as a right-handed, spiral filament on DNA at oriC.</text>
</comment>
<feature type="binding site" evidence="8">
    <location>
        <position position="156"/>
    </location>
    <ligand>
        <name>ATP</name>
        <dbReference type="ChEBI" id="CHEBI:30616"/>
    </ligand>
</feature>
<dbReference type="PATRIC" id="fig|869279.4.peg.188"/>
<dbReference type="GO" id="GO:0006275">
    <property type="term" value="P:regulation of DNA replication"/>
    <property type="evidence" value="ECO:0007669"/>
    <property type="project" value="UniProtKB-UniRule"/>
</dbReference>
<dbReference type="FunFam" id="3.40.50.300:FF:000150">
    <property type="entry name" value="Chromosomal replication initiator protein DnaA"/>
    <property type="match status" value="1"/>
</dbReference>
<dbReference type="Pfam" id="PF08299">
    <property type="entry name" value="Bac_DnaA_C"/>
    <property type="match status" value="1"/>
</dbReference>
<dbReference type="PROSITE" id="PS01008">
    <property type="entry name" value="DNAA"/>
    <property type="match status" value="1"/>
</dbReference>
<dbReference type="PANTHER" id="PTHR30050:SF2">
    <property type="entry name" value="CHROMOSOMAL REPLICATION INITIATOR PROTEIN DNAA"/>
    <property type="match status" value="1"/>
</dbReference>
<evidence type="ECO:0000256" key="4">
    <source>
        <dbReference type="ARBA" id="ARBA00022741"/>
    </source>
</evidence>
<evidence type="ECO:0000256" key="7">
    <source>
        <dbReference type="ARBA" id="ARBA00023125"/>
    </source>
</evidence>
<evidence type="ECO:0000256" key="8">
    <source>
        <dbReference type="HAMAP-Rule" id="MF_00377"/>
    </source>
</evidence>
<dbReference type="Gene3D" id="1.10.1750.10">
    <property type="match status" value="1"/>
</dbReference>
<feature type="binding site" evidence="8">
    <location>
        <position position="153"/>
    </location>
    <ligand>
        <name>ATP</name>
        <dbReference type="ChEBI" id="CHEBI:30616"/>
    </ligand>
</feature>
<dbReference type="GO" id="GO:0008289">
    <property type="term" value="F:lipid binding"/>
    <property type="evidence" value="ECO:0007669"/>
    <property type="project" value="UniProtKB-KW"/>
</dbReference>
<comment type="similarity">
    <text evidence="1 8 11">Belongs to the DnaA family.</text>
</comment>
<dbReference type="InterPro" id="IPR018312">
    <property type="entry name" value="Chromosome_initiator_DnaA_CS"/>
</dbReference>
<dbReference type="InterPro" id="IPR013317">
    <property type="entry name" value="DnaA_dom"/>
</dbReference>
<dbReference type="InterPro" id="IPR038454">
    <property type="entry name" value="DnaA_N_sf"/>
</dbReference>
<sequence length="447" mass="50443">MEAEQAWQVVLGQLQMEMSKAAFDTWVKNAELVGWNDNCFTIGVRNAYARDWLENRLTSTVTRLLSGLMESPQRVEFIVWHKEAPLEASPNAPAFAPANGRNDAPQPRTVIPRYRFENFVVGASNRLAHAACLAVAENPARAYNPLFIYGGVGLGKTHLLHAIGNATLERGLHVLYVSAEDFTNDLINAIRTHTTTAFRERYRNIDVLLIDDIQFIANKESTQEEFFHTFNTLYGQEKQLVISSDRPPKAMMTLEERLRSRFEWGLTVDIQPPDLETRVAILRSKAERAGREVPVEILYTIARQIQSNIRELEGALTRVLAYADLSGRPLSPALVEIALADLIPQRSQIDPGQVVNAVAQVFGISRERLLSRERSREVALPRQVAMYLLREEANVSFPQIGEVLGGRDHTTVLYACEKVADMIERDDYLRRRVSQVREALYGRSMAG</sequence>
<dbReference type="STRING" id="869279.SE15_00960"/>
<evidence type="ECO:0000256" key="6">
    <source>
        <dbReference type="ARBA" id="ARBA00023121"/>
    </source>
</evidence>
<dbReference type="Proteomes" id="UP000050544">
    <property type="component" value="Unassembled WGS sequence"/>
</dbReference>
<feature type="region of interest" description="Domain I, interacts with DnaA modulators" evidence="8">
    <location>
        <begin position="1"/>
        <end position="89"/>
    </location>
</feature>
<dbReference type="HAMAP" id="MF_00377">
    <property type="entry name" value="DnaA_bact"/>
    <property type="match status" value="1"/>
</dbReference>
<dbReference type="PRINTS" id="PR00051">
    <property type="entry name" value="DNAA"/>
</dbReference>
<dbReference type="CDD" id="cd00009">
    <property type="entry name" value="AAA"/>
    <property type="match status" value="1"/>
</dbReference>
<dbReference type="GO" id="GO:0005524">
    <property type="term" value="F:ATP binding"/>
    <property type="evidence" value="ECO:0007669"/>
    <property type="project" value="UniProtKB-UniRule"/>
</dbReference>
<dbReference type="CDD" id="cd06571">
    <property type="entry name" value="Bac_DnaA_C"/>
    <property type="match status" value="1"/>
</dbReference>
<dbReference type="EMBL" id="LGKO01000002">
    <property type="protein sequence ID" value="KPL83845.1"/>
    <property type="molecule type" value="Genomic_DNA"/>
</dbReference>
<name>A0A0P6XM04_9CHLR</name>
<evidence type="ECO:0000256" key="9">
    <source>
        <dbReference type="NCBIfam" id="TIGR00362"/>
    </source>
</evidence>
<reference evidence="14 15" key="1">
    <citation type="submission" date="2015-07" db="EMBL/GenBank/DDBJ databases">
        <title>Whole genome sequence of Thermanaerothrix daxensis DSM 23592.</title>
        <authorList>
            <person name="Hemp J."/>
            <person name="Ward L.M."/>
            <person name="Pace L.A."/>
            <person name="Fischer W.W."/>
        </authorList>
    </citation>
    <scope>NUCLEOTIDE SEQUENCE [LARGE SCALE GENOMIC DNA]</scope>
    <source>
        <strain evidence="14 15">GNS-1</strain>
    </source>
</reference>
<evidence type="ECO:0000256" key="11">
    <source>
        <dbReference type="RuleBase" id="RU004227"/>
    </source>
</evidence>
<feature type="binding site" evidence="8">
    <location>
        <position position="155"/>
    </location>
    <ligand>
        <name>ATP</name>
        <dbReference type="ChEBI" id="CHEBI:30616"/>
    </ligand>
</feature>
<dbReference type="InterPro" id="IPR013159">
    <property type="entry name" value="DnaA_C"/>
</dbReference>
<dbReference type="InterPro" id="IPR003593">
    <property type="entry name" value="AAA+_ATPase"/>
</dbReference>
<keyword evidence="6 8" id="KW-0446">Lipid-binding</keyword>
<dbReference type="GO" id="GO:0005737">
    <property type="term" value="C:cytoplasm"/>
    <property type="evidence" value="ECO:0007669"/>
    <property type="project" value="UniProtKB-SubCell"/>
</dbReference>
<keyword evidence="5 8" id="KW-0067">ATP-binding</keyword>
<dbReference type="InterPro" id="IPR020591">
    <property type="entry name" value="Chromosome_initiator_DnaA-like"/>
</dbReference>
<dbReference type="GO" id="GO:0005886">
    <property type="term" value="C:plasma membrane"/>
    <property type="evidence" value="ECO:0007669"/>
    <property type="project" value="TreeGrafter"/>
</dbReference>
<dbReference type="InterPro" id="IPR001957">
    <property type="entry name" value="Chromosome_initiator_DnaA"/>
</dbReference>
<dbReference type="InterPro" id="IPR010921">
    <property type="entry name" value="Trp_repressor/repl_initiator"/>
</dbReference>
<dbReference type="SUPFAM" id="SSF48295">
    <property type="entry name" value="TrpR-like"/>
    <property type="match status" value="1"/>
</dbReference>
<proteinExistence type="inferred from homology"/>